<dbReference type="EMBL" id="LT635766">
    <property type="protein sequence ID" value="SGZ53456.1"/>
    <property type="molecule type" value="Genomic_DNA"/>
</dbReference>
<dbReference type="GO" id="GO:0000727">
    <property type="term" value="P:double-strand break repair via break-induced replication"/>
    <property type="evidence" value="ECO:0007669"/>
    <property type="project" value="TreeGrafter"/>
</dbReference>
<evidence type="ECO:0000256" key="5">
    <source>
        <dbReference type="ARBA" id="ARBA00023306"/>
    </source>
</evidence>
<dbReference type="GO" id="GO:1902977">
    <property type="term" value="P:mitotic DNA replication preinitiation complex assembly"/>
    <property type="evidence" value="ECO:0007669"/>
    <property type="project" value="TreeGrafter"/>
</dbReference>
<evidence type="ECO:0000256" key="3">
    <source>
        <dbReference type="ARBA" id="ARBA00022705"/>
    </source>
</evidence>
<comment type="subcellular location">
    <subcellularLocation>
        <location evidence="1">Nucleus</location>
    </subcellularLocation>
</comment>
<dbReference type="Pfam" id="PF02724">
    <property type="entry name" value="CDC45"/>
    <property type="match status" value="1"/>
</dbReference>
<evidence type="ECO:0000313" key="7">
    <source>
        <dbReference type="EMBL" id="SGZ53456.1"/>
    </source>
</evidence>
<reference evidence="7 8" key="1">
    <citation type="submission" date="2016-10" db="EMBL/GenBank/DDBJ databases">
        <authorList>
            <person name="de Groot N.N."/>
        </authorList>
    </citation>
    <scope>NUCLEOTIDE SEQUENCE [LARGE SCALE GENOMIC DNA]</scope>
    <source>
        <strain evidence="7 8">PYCC 4715</strain>
    </source>
</reference>
<evidence type="ECO:0000256" key="4">
    <source>
        <dbReference type="ARBA" id="ARBA00023242"/>
    </source>
</evidence>
<dbReference type="GO" id="GO:0003697">
    <property type="term" value="F:single-stranded DNA binding"/>
    <property type="evidence" value="ECO:0007669"/>
    <property type="project" value="TreeGrafter"/>
</dbReference>
<evidence type="ECO:0000256" key="1">
    <source>
        <dbReference type="ARBA" id="ARBA00004123"/>
    </source>
</evidence>
<feature type="region of interest" description="Disordered" evidence="6">
    <location>
        <begin position="177"/>
        <end position="238"/>
    </location>
</feature>
<evidence type="ECO:0000256" key="6">
    <source>
        <dbReference type="SAM" id="MobiDB-lite"/>
    </source>
</evidence>
<feature type="compositionally biased region" description="Basic and acidic residues" evidence="6">
    <location>
        <begin position="220"/>
        <end position="231"/>
    </location>
</feature>
<dbReference type="GO" id="GO:0006270">
    <property type="term" value="P:DNA replication initiation"/>
    <property type="evidence" value="ECO:0007669"/>
    <property type="project" value="InterPro"/>
</dbReference>
<sequence length="397" mass="45620">MYINPAQYALVFQEIKRSSSSHSTCRLILFVSCLSIDSICTAKILSLVLKKSLIQYQLIPVVGYADLKEHYQRLDVDVANIILIGCGAMIDIEAFFEIDVNEYVSEQAPDVTQSLYEDLDKAVQKSLHLRRKIYIIDGNRPWNLDNVFGSEMVVCFDDGYIDKNLQKERASYRMLVDASDHESDDEDQEDDSDSDSDNEDEVEEIAVGSGEELDNDENEDSRKRKHEDDAKRLHKQRRKALHSSESLLETYYNQGTAIFTATTAITYALLATIGETSIDNLWLSIIGVSSLDRLHSDVYDKIVPLFKEEVHRLNPSNSSGSSSERTADSNTLAIEKDYHLFLLRHWTLYDSFFYSSLVNSKLNLWTEDGKKKLHKLFAKWEYHFPWLNRSGYTWTSQ</sequence>
<keyword evidence="5" id="KW-0131">Cell cycle</keyword>
<keyword evidence="3" id="KW-0235">DNA replication</keyword>
<dbReference type="GO" id="GO:0003688">
    <property type="term" value="F:DNA replication origin binding"/>
    <property type="evidence" value="ECO:0007669"/>
    <property type="project" value="TreeGrafter"/>
</dbReference>
<dbReference type="AlphaFoldDB" id="A0A1L0DC13"/>
<name>A0A1L0DC13_9ASCO</name>
<comment type="similarity">
    <text evidence="2">Belongs to the CDC45 family.</text>
</comment>
<proteinExistence type="inferred from homology"/>
<evidence type="ECO:0000313" key="8">
    <source>
        <dbReference type="Proteomes" id="UP000182259"/>
    </source>
</evidence>
<dbReference type="InterPro" id="IPR003874">
    <property type="entry name" value="CDC45"/>
</dbReference>
<dbReference type="Proteomes" id="UP000182259">
    <property type="component" value="Chromosome III"/>
</dbReference>
<dbReference type="PANTHER" id="PTHR10507:SF0">
    <property type="entry name" value="CELL DIVISION CONTROL PROTEIN 45 HOMOLOG"/>
    <property type="match status" value="1"/>
</dbReference>
<dbReference type="GO" id="GO:0031261">
    <property type="term" value="C:DNA replication preinitiation complex"/>
    <property type="evidence" value="ECO:0007669"/>
    <property type="project" value="TreeGrafter"/>
</dbReference>
<dbReference type="GO" id="GO:0003682">
    <property type="term" value="F:chromatin binding"/>
    <property type="evidence" value="ECO:0007669"/>
    <property type="project" value="TreeGrafter"/>
</dbReference>
<gene>
    <name evidence="7" type="ORF">SAMEA4029009_CIC11G00000004254</name>
</gene>
<feature type="compositionally biased region" description="Acidic residues" evidence="6">
    <location>
        <begin position="182"/>
        <end position="204"/>
    </location>
</feature>
<evidence type="ECO:0000256" key="2">
    <source>
        <dbReference type="ARBA" id="ARBA00010727"/>
    </source>
</evidence>
<accession>A0A1L0DC13</accession>
<protein>
    <submittedName>
        <fullName evidence="7">CIC11C00000004254</fullName>
    </submittedName>
</protein>
<keyword evidence="4" id="KW-0539">Nucleus</keyword>
<dbReference type="PANTHER" id="PTHR10507">
    <property type="entry name" value="CDC45-RELATED PROTEIN"/>
    <property type="match status" value="1"/>
</dbReference>
<organism evidence="7 8">
    <name type="scientific">Sungouiella intermedia</name>
    <dbReference type="NCBI Taxonomy" id="45354"/>
    <lineage>
        <taxon>Eukaryota</taxon>
        <taxon>Fungi</taxon>
        <taxon>Dikarya</taxon>
        <taxon>Ascomycota</taxon>
        <taxon>Saccharomycotina</taxon>
        <taxon>Pichiomycetes</taxon>
        <taxon>Metschnikowiaceae</taxon>
        <taxon>Sungouiella</taxon>
    </lineage>
</organism>